<keyword evidence="2" id="KW-0378">Hydrolase</keyword>
<keyword evidence="4" id="KW-1185">Reference proteome</keyword>
<keyword evidence="1" id="KW-0540">Nuclease</keyword>
<dbReference type="GO" id="GO:0016787">
    <property type="term" value="F:hydrolase activity"/>
    <property type="evidence" value="ECO:0007669"/>
    <property type="project" value="UniProtKB-KW"/>
</dbReference>
<evidence type="ECO:0000313" key="3">
    <source>
        <dbReference type="EMBL" id="SJZ53282.1"/>
    </source>
</evidence>
<dbReference type="PANTHER" id="PTHR33607">
    <property type="entry name" value="ENDONUCLEASE-1"/>
    <property type="match status" value="1"/>
</dbReference>
<dbReference type="PANTHER" id="PTHR33607:SF2">
    <property type="entry name" value="ENDONUCLEASE-1"/>
    <property type="match status" value="1"/>
</dbReference>
<evidence type="ECO:0000256" key="1">
    <source>
        <dbReference type="ARBA" id="ARBA00022722"/>
    </source>
</evidence>
<dbReference type="Pfam" id="PF04231">
    <property type="entry name" value="Endonuclease_1"/>
    <property type="match status" value="1"/>
</dbReference>
<dbReference type="AlphaFoldDB" id="A0A1T4LEQ2"/>
<dbReference type="EMBL" id="FUXF01000013">
    <property type="protein sequence ID" value="SJZ53282.1"/>
    <property type="molecule type" value="Genomic_DNA"/>
</dbReference>
<reference evidence="4" key="1">
    <citation type="submission" date="2017-02" db="EMBL/GenBank/DDBJ databases">
        <authorList>
            <person name="Varghese N."/>
            <person name="Submissions S."/>
        </authorList>
    </citation>
    <scope>NUCLEOTIDE SEQUENCE [LARGE SCALE GENOMIC DNA]</scope>
    <source>
        <strain evidence="4">ATCC 27862</strain>
    </source>
</reference>
<sequence>MTYIKTHDKIYFGYTDKTIGTARRNNRIDFLVLKPEFNGTALQIANATDPTFESKSGPRPNADINYQFNDATNELTFSYKLVVRNQDKSFTYSNNVYTSTVVLTITNKTDKTSDGSDKTTRPEIPVVIPTKLAKYKYVYDNTNNYYKDADGKSGRELFDALLRIQQKHRGNQGYDHIKEVYNETNAFKDKYYENDGTMLDIYSENPSGTDPYTYRIYDGSGANQEGQGMNREHVIPQSWFNREATRRADIQHIFPTDIKVNAVRSNYPHDEVTSEIKYTSENGGKLGKNSLNKTSFEPIDEFKGDIARAYLYFLVTYGGDDKKDGAVALRNKNGSQVFETSYPYMNNHYLNVYLKWNAYDAVSQFDVVRNNEIIKSGHQSSRNPFIDYPDLADSLFGQNPKPFVNKGVLKEAIPLTESN</sequence>
<dbReference type="Proteomes" id="UP000190389">
    <property type="component" value="Unassembled WGS sequence"/>
</dbReference>
<name>A0A1T4LEQ2_9BACT</name>
<dbReference type="InterPro" id="IPR044925">
    <property type="entry name" value="His-Me_finger_sf"/>
</dbReference>
<gene>
    <name evidence="3" type="ORF">SAMN02745154_00428</name>
</gene>
<protein>
    <submittedName>
        <fullName evidence="3">Endonuclease I</fullName>
    </submittedName>
</protein>
<organism evidence="3 4">
    <name type="scientific">Mycoplasmopsis verecunda</name>
    <dbReference type="NCBI Taxonomy" id="171291"/>
    <lineage>
        <taxon>Bacteria</taxon>
        <taxon>Bacillati</taxon>
        <taxon>Mycoplasmatota</taxon>
        <taxon>Mycoplasmoidales</taxon>
        <taxon>Metamycoplasmataceae</taxon>
        <taxon>Mycoplasmopsis</taxon>
    </lineage>
</organism>
<dbReference type="GO" id="GO:0004519">
    <property type="term" value="F:endonuclease activity"/>
    <property type="evidence" value="ECO:0007669"/>
    <property type="project" value="UniProtKB-KW"/>
</dbReference>
<dbReference type="SUPFAM" id="SSF54060">
    <property type="entry name" value="His-Me finger endonucleases"/>
    <property type="match status" value="1"/>
</dbReference>
<dbReference type="RefSeq" id="WP_078747150.1">
    <property type="nucleotide sequence ID" value="NZ_CP137850.1"/>
</dbReference>
<evidence type="ECO:0000313" key="4">
    <source>
        <dbReference type="Proteomes" id="UP000190389"/>
    </source>
</evidence>
<proteinExistence type="predicted"/>
<accession>A0A1T4LEQ2</accession>
<dbReference type="InterPro" id="IPR007346">
    <property type="entry name" value="Endonuclease-I"/>
</dbReference>
<dbReference type="OrthoDB" id="9801679at2"/>
<keyword evidence="3" id="KW-0255">Endonuclease</keyword>
<evidence type="ECO:0000256" key="2">
    <source>
        <dbReference type="ARBA" id="ARBA00022801"/>
    </source>
</evidence>